<feature type="compositionally biased region" description="Acidic residues" evidence="5">
    <location>
        <begin position="416"/>
        <end position="442"/>
    </location>
</feature>
<keyword evidence="8" id="KW-1185">Reference proteome</keyword>
<feature type="region of interest" description="Disordered" evidence="5">
    <location>
        <begin position="382"/>
        <end position="515"/>
    </location>
</feature>
<name>R7Q4K3_CHOCR</name>
<feature type="compositionally biased region" description="Acidic residues" evidence="5">
    <location>
        <begin position="382"/>
        <end position="397"/>
    </location>
</feature>
<feature type="region of interest" description="Disordered" evidence="5">
    <location>
        <begin position="125"/>
        <end position="147"/>
    </location>
</feature>
<accession>R7Q4K3</accession>
<sequence>MGTFVSYGVPDSSALWVAFRLSQACSADGWKTPSLAAQLELSDSAFLHDSAVNSVRVRVWDSEPAFLPVELSERLFIVRRRLHRYRNRVERCVKILSGLEGRGRKPTASSLEKAKLALEKADAAHAREEQKIKEKEDKEKRSAANARAKLEKKLEKVQKQRVQKLRKSTERKRRKEASAEAMFMKRFVKQKAIDRVISDSKVSSAAAAVVPSVCNVHVFPDGTGSTSTEHLGAVPANGDKDAMTLSWWLQSEMEAPDRSRMDERFTATSNSEKELVASSDGAFRQHMHLCAQRRKMAEGRIHKVLREYRAHRTTHLDDRMPRFTRRRADVRGRGKKGTIKLLQFHGNHRPAFFGVDPRKATKVGPRRPILKEPDLDYAYDSGEEWEEEEDVEDLLDIEVDKERADEDAELRKLYGSDEEEDDDFLDDGDADEDDDDDNDSSCDGEAAGEGHDGKKPGHEVSLPSSLVTQTGPITDGDAPTEMVGLTITTSGTGNKRVNASKDASNENLRKKRRRHRKFKSSIVIQGVSLPKAGEQSPLDCYAVSSIEGAPRIRMFNPYITHVTDFLHETSMPKPAPIRIPRTSLDEGAKHDLAVVLVTGTSKTSRDNLVFEFCERRRSQGLPVPPKIEVVRAIRVLATNEKRSGDSRAAWHLNDQLLAARIRETHGVGKQSRAKSPEKANTAGHDNSHPRCHLAPHISPAAPPEQQVVSPPETVPVRAPQSAQPLFTKPTPFIGDRKSDVRYASSPTTE</sequence>
<dbReference type="GO" id="GO:0006281">
    <property type="term" value="P:DNA repair"/>
    <property type="evidence" value="ECO:0007669"/>
    <property type="project" value="UniProtKB-KW"/>
</dbReference>
<dbReference type="GO" id="GO:0006334">
    <property type="term" value="P:nucleosome assembly"/>
    <property type="evidence" value="ECO:0007669"/>
    <property type="project" value="TreeGrafter"/>
</dbReference>
<feature type="compositionally biased region" description="Basic and acidic residues" evidence="5">
    <location>
        <begin position="398"/>
        <end position="415"/>
    </location>
</feature>
<dbReference type="AlphaFoldDB" id="R7Q4K3"/>
<evidence type="ECO:0000256" key="1">
    <source>
        <dbReference type="ARBA" id="ARBA00004123"/>
    </source>
</evidence>
<dbReference type="GO" id="GO:0005634">
    <property type="term" value="C:nucleus"/>
    <property type="evidence" value="ECO:0007669"/>
    <property type="project" value="UniProtKB-SubCell"/>
</dbReference>
<feature type="domain" description="Chromatin assembly factor 1 subunit A dimerization" evidence="6">
    <location>
        <begin position="340"/>
        <end position="408"/>
    </location>
</feature>
<keyword evidence="3" id="KW-0234">DNA repair</keyword>
<reference evidence="8" key="1">
    <citation type="journal article" date="2013" name="Proc. Natl. Acad. Sci. U.S.A.">
        <title>Genome structure and metabolic features in the red seaweed Chondrus crispus shed light on evolution of the Archaeplastida.</title>
        <authorList>
            <person name="Collen J."/>
            <person name="Porcel B."/>
            <person name="Carre W."/>
            <person name="Ball S.G."/>
            <person name="Chaparro C."/>
            <person name="Tonon T."/>
            <person name="Barbeyron T."/>
            <person name="Michel G."/>
            <person name="Noel B."/>
            <person name="Valentin K."/>
            <person name="Elias M."/>
            <person name="Artiguenave F."/>
            <person name="Arun A."/>
            <person name="Aury J.M."/>
            <person name="Barbosa-Neto J.F."/>
            <person name="Bothwell J.H."/>
            <person name="Bouget F.Y."/>
            <person name="Brillet L."/>
            <person name="Cabello-Hurtado F."/>
            <person name="Capella-Gutierrez S."/>
            <person name="Charrier B."/>
            <person name="Cladiere L."/>
            <person name="Cock J.M."/>
            <person name="Coelho S.M."/>
            <person name="Colleoni C."/>
            <person name="Czjzek M."/>
            <person name="Da Silva C."/>
            <person name="Delage L."/>
            <person name="Denoeud F."/>
            <person name="Deschamps P."/>
            <person name="Dittami S.M."/>
            <person name="Gabaldon T."/>
            <person name="Gachon C.M."/>
            <person name="Groisillier A."/>
            <person name="Herve C."/>
            <person name="Jabbari K."/>
            <person name="Katinka M."/>
            <person name="Kloareg B."/>
            <person name="Kowalczyk N."/>
            <person name="Labadie K."/>
            <person name="Leblanc C."/>
            <person name="Lopez P.J."/>
            <person name="McLachlan D.H."/>
            <person name="Meslet-Cladiere L."/>
            <person name="Moustafa A."/>
            <person name="Nehr Z."/>
            <person name="Nyvall Collen P."/>
            <person name="Panaud O."/>
            <person name="Partensky F."/>
            <person name="Poulain J."/>
            <person name="Rensing S.A."/>
            <person name="Rousvoal S."/>
            <person name="Samson G."/>
            <person name="Symeonidi A."/>
            <person name="Weissenbach J."/>
            <person name="Zambounis A."/>
            <person name="Wincker P."/>
            <person name="Boyen C."/>
        </authorList>
    </citation>
    <scope>NUCLEOTIDE SEQUENCE [LARGE SCALE GENOMIC DNA]</scope>
    <source>
        <strain evidence="8">cv. Stackhouse</strain>
    </source>
</reference>
<dbReference type="Pfam" id="PF12253">
    <property type="entry name" value="CAF1A_dimeriz"/>
    <property type="match status" value="1"/>
</dbReference>
<dbReference type="RefSeq" id="XP_005711961.1">
    <property type="nucleotide sequence ID" value="XM_005711904.1"/>
</dbReference>
<dbReference type="GeneID" id="17319674"/>
<dbReference type="InterPro" id="IPR022043">
    <property type="entry name" value="CAF1A_DD"/>
</dbReference>
<evidence type="ECO:0000256" key="3">
    <source>
        <dbReference type="ARBA" id="ARBA00023204"/>
    </source>
</evidence>
<keyword evidence="4" id="KW-0539">Nucleus</keyword>
<dbReference type="Gramene" id="CDF32296">
    <property type="protein sequence ID" value="CDF32296"/>
    <property type="gene ID" value="CHC_T00007878001"/>
</dbReference>
<dbReference type="OrthoDB" id="440676at2759"/>
<evidence type="ECO:0000313" key="8">
    <source>
        <dbReference type="Proteomes" id="UP000012073"/>
    </source>
</evidence>
<gene>
    <name evidence="7" type="ORF">CHC_T00007878001</name>
</gene>
<evidence type="ECO:0000259" key="6">
    <source>
        <dbReference type="Pfam" id="PF12253"/>
    </source>
</evidence>
<comment type="subcellular location">
    <subcellularLocation>
        <location evidence="1">Nucleus</location>
    </subcellularLocation>
</comment>
<feature type="compositionally biased region" description="Polar residues" evidence="5">
    <location>
        <begin position="462"/>
        <end position="472"/>
    </location>
</feature>
<keyword evidence="2" id="KW-0227">DNA damage</keyword>
<dbReference type="Proteomes" id="UP000012073">
    <property type="component" value="Unassembled WGS sequence"/>
</dbReference>
<dbReference type="GO" id="GO:0033186">
    <property type="term" value="C:CAF-1 complex"/>
    <property type="evidence" value="ECO:0007669"/>
    <property type="project" value="TreeGrafter"/>
</dbReference>
<dbReference type="STRING" id="2769.R7Q4K3"/>
<proteinExistence type="predicted"/>
<dbReference type="PANTHER" id="PTHR15272:SF0">
    <property type="entry name" value="CHROMATIN ASSEMBLY FACTOR 1 SUBUNIT A"/>
    <property type="match status" value="1"/>
</dbReference>
<dbReference type="EMBL" id="HG001469">
    <property type="protein sequence ID" value="CDF32296.1"/>
    <property type="molecule type" value="Genomic_DNA"/>
</dbReference>
<evidence type="ECO:0000313" key="7">
    <source>
        <dbReference type="EMBL" id="CDF32296.1"/>
    </source>
</evidence>
<protein>
    <recommendedName>
        <fullName evidence="6">Chromatin assembly factor 1 subunit A dimerization domain-containing protein</fullName>
    </recommendedName>
</protein>
<organism evidence="7 8">
    <name type="scientific">Chondrus crispus</name>
    <name type="common">Carrageen Irish moss</name>
    <name type="synonym">Polymorpha crispa</name>
    <dbReference type="NCBI Taxonomy" id="2769"/>
    <lineage>
        <taxon>Eukaryota</taxon>
        <taxon>Rhodophyta</taxon>
        <taxon>Florideophyceae</taxon>
        <taxon>Rhodymeniophycidae</taxon>
        <taxon>Gigartinales</taxon>
        <taxon>Gigartinaceae</taxon>
        <taxon>Chondrus</taxon>
    </lineage>
</organism>
<dbReference type="PANTHER" id="PTHR15272">
    <property type="entry name" value="CHROMATIN ASSEMBLY FACTOR 1 SUBUNIT A CAF-1 SUBUNIT A"/>
    <property type="match status" value="1"/>
</dbReference>
<evidence type="ECO:0000256" key="4">
    <source>
        <dbReference type="ARBA" id="ARBA00023242"/>
    </source>
</evidence>
<feature type="compositionally biased region" description="Polar residues" evidence="5">
    <location>
        <begin position="486"/>
        <end position="502"/>
    </location>
</feature>
<evidence type="ECO:0000256" key="2">
    <source>
        <dbReference type="ARBA" id="ARBA00022763"/>
    </source>
</evidence>
<feature type="region of interest" description="Disordered" evidence="5">
    <location>
        <begin position="664"/>
        <end position="749"/>
    </location>
</feature>
<evidence type="ECO:0000256" key="5">
    <source>
        <dbReference type="SAM" id="MobiDB-lite"/>
    </source>
</evidence>
<dbReference type="KEGG" id="ccp:CHC_T00007878001"/>
<feature type="compositionally biased region" description="Basic and acidic residues" evidence="5">
    <location>
        <begin position="448"/>
        <end position="458"/>
    </location>
</feature>